<feature type="compositionally biased region" description="Basic and acidic residues" evidence="1">
    <location>
        <begin position="25"/>
        <end position="39"/>
    </location>
</feature>
<organism evidence="2 3">
    <name type="scientific">Plectosphaerella cucumerina</name>
    <dbReference type="NCBI Taxonomy" id="40658"/>
    <lineage>
        <taxon>Eukaryota</taxon>
        <taxon>Fungi</taxon>
        <taxon>Dikarya</taxon>
        <taxon>Ascomycota</taxon>
        <taxon>Pezizomycotina</taxon>
        <taxon>Sordariomycetes</taxon>
        <taxon>Hypocreomycetidae</taxon>
        <taxon>Glomerellales</taxon>
        <taxon>Plectosphaerellaceae</taxon>
        <taxon>Plectosphaerella</taxon>
    </lineage>
</organism>
<feature type="compositionally biased region" description="Low complexity" evidence="1">
    <location>
        <begin position="97"/>
        <end position="111"/>
    </location>
</feature>
<feature type="compositionally biased region" description="Basic and acidic residues" evidence="1">
    <location>
        <begin position="1"/>
        <end position="10"/>
    </location>
</feature>
<keyword evidence="3" id="KW-1185">Reference proteome</keyword>
<sequence>MNSAEAELKRRRERGRQAQSAFRKRQAEAKKDRESENSKLKSAIAAILAEVRPGDRPELQARIREASELAGLQVDRSPEDTRRTYSDLASKTDSSGTESESPAAAAAAPTALVHRSPGNQGHWSINDGPDLTIRPDPLNCYPCRQGVAAFLPFLGAGAFTFAGRVFWSLVEKHENDDHSHESSLDCNRRRQILFHSTVVSSDPEVHDSELQPTLVVPDNKLSRAGAREAWLVMLEHRMGCSRAGRICGPAVASAGGHRHQNPEDFAYSSTTGPRAYAKSSRTWLSPMCLERRLRNMVGDEVFAIMANPMLDRWEKSRGQHSLRDRPELIEELIDKLSENVECLGDLGPHWDTAVFDSTFQEWCSSVMGGPGAPNFSSGRERSGVFERT</sequence>
<name>A0A8K0TKZ7_9PEZI</name>
<accession>A0A8K0TKZ7</accession>
<reference evidence="2" key="1">
    <citation type="journal article" date="2021" name="Nat. Commun.">
        <title>Genetic determinants of endophytism in the Arabidopsis root mycobiome.</title>
        <authorList>
            <person name="Mesny F."/>
            <person name="Miyauchi S."/>
            <person name="Thiergart T."/>
            <person name="Pickel B."/>
            <person name="Atanasova L."/>
            <person name="Karlsson M."/>
            <person name="Huettel B."/>
            <person name="Barry K.W."/>
            <person name="Haridas S."/>
            <person name="Chen C."/>
            <person name="Bauer D."/>
            <person name="Andreopoulos W."/>
            <person name="Pangilinan J."/>
            <person name="LaButti K."/>
            <person name="Riley R."/>
            <person name="Lipzen A."/>
            <person name="Clum A."/>
            <person name="Drula E."/>
            <person name="Henrissat B."/>
            <person name="Kohler A."/>
            <person name="Grigoriev I.V."/>
            <person name="Martin F.M."/>
            <person name="Hacquard S."/>
        </authorList>
    </citation>
    <scope>NUCLEOTIDE SEQUENCE</scope>
    <source>
        <strain evidence="2">MPI-CAGE-AT-0016</strain>
    </source>
</reference>
<comment type="caution">
    <text evidence="2">The sequence shown here is derived from an EMBL/GenBank/DDBJ whole genome shotgun (WGS) entry which is preliminary data.</text>
</comment>
<feature type="region of interest" description="Disordered" evidence="1">
    <location>
        <begin position="1"/>
        <end position="40"/>
    </location>
</feature>
<feature type="compositionally biased region" description="Polar residues" evidence="1">
    <location>
        <begin position="87"/>
        <end position="96"/>
    </location>
</feature>
<proteinExistence type="predicted"/>
<dbReference type="OrthoDB" id="4737775at2759"/>
<gene>
    <name evidence="2" type="ORF">B0T11DRAFT_280559</name>
</gene>
<feature type="compositionally biased region" description="Basic and acidic residues" evidence="1">
    <location>
        <begin position="76"/>
        <end position="85"/>
    </location>
</feature>
<protein>
    <recommendedName>
        <fullName evidence="4">BZIP domain-containing protein</fullName>
    </recommendedName>
</protein>
<feature type="region of interest" description="Disordered" evidence="1">
    <location>
        <begin position="67"/>
        <end position="128"/>
    </location>
</feature>
<evidence type="ECO:0000313" key="2">
    <source>
        <dbReference type="EMBL" id="KAH7362288.1"/>
    </source>
</evidence>
<evidence type="ECO:0000313" key="3">
    <source>
        <dbReference type="Proteomes" id="UP000813385"/>
    </source>
</evidence>
<dbReference type="EMBL" id="JAGPXD010000003">
    <property type="protein sequence ID" value="KAH7362288.1"/>
    <property type="molecule type" value="Genomic_DNA"/>
</dbReference>
<evidence type="ECO:0000256" key="1">
    <source>
        <dbReference type="SAM" id="MobiDB-lite"/>
    </source>
</evidence>
<evidence type="ECO:0008006" key="4">
    <source>
        <dbReference type="Google" id="ProtNLM"/>
    </source>
</evidence>
<dbReference type="Proteomes" id="UP000813385">
    <property type="component" value="Unassembled WGS sequence"/>
</dbReference>
<dbReference type="AlphaFoldDB" id="A0A8K0TKZ7"/>
<dbReference type="CDD" id="cd14688">
    <property type="entry name" value="bZIP_YAP"/>
    <property type="match status" value="1"/>
</dbReference>